<dbReference type="EMBL" id="GBBK01005697">
    <property type="protein sequence ID" value="JAC18785.1"/>
    <property type="molecule type" value="mRNA"/>
</dbReference>
<evidence type="ECO:0000313" key="1">
    <source>
        <dbReference type="EMBL" id="JAC18785.1"/>
    </source>
</evidence>
<reference evidence="1" key="1">
    <citation type="submission" date="2014-03" db="EMBL/GenBank/DDBJ databases">
        <title>The sialotranscriptome of Amblyomma triste, Amblyomma parvum and Amblyomma cajennense ticks, uncovered by 454-based RNA-seq.</title>
        <authorList>
            <person name="Garcia G.R."/>
            <person name="Gardinassi L.G."/>
            <person name="Ribeiro J.M."/>
            <person name="Anatriello E."/>
            <person name="Ferreira B.R."/>
            <person name="Moreira H.N."/>
            <person name="Mafra C."/>
            <person name="Olegario M.M."/>
            <person name="Szabo P.J."/>
            <person name="Miranda-Santos I.K."/>
            <person name="Maruyama S.R."/>
        </authorList>
    </citation>
    <scope>NUCLEOTIDE SEQUENCE</scope>
    <source>
        <strain evidence="1">Uberlandia</strain>
        <tissue evidence="1">Salivary glands</tissue>
    </source>
</reference>
<sequence>MIMLTYRARQCIELAFMTCCCGGPTDRSSPLYTVGRARLKIEGTLCPHHCCIAIVVHYSGPLTSSYALLWHHEICDTTYS</sequence>
<proteinExistence type="evidence at transcript level"/>
<organism evidence="1">
    <name type="scientific">Amblyomma cajennense</name>
    <name type="common">Cayenne tick</name>
    <name type="synonym">Acarus cajennensis</name>
    <dbReference type="NCBI Taxonomy" id="34607"/>
    <lineage>
        <taxon>Eukaryota</taxon>
        <taxon>Metazoa</taxon>
        <taxon>Ecdysozoa</taxon>
        <taxon>Arthropoda</taxon>
        <taxon>Chelicerata</taxon>
        <taxon>Arachnida</taxon>
        <taxon>Acari</taxon>
        <taxon>Parasitiformes</taxon>
        <taxon>Ixodida</taxon>
        <taxon>Ixodoidea</taxon>
        <taxon>Ixodidae</taxon>
        <taxon>Amblyomminae</taxon>
        <taxon>Amblyomma</taxon>
    </lineage>
</organism>
<protein>
    <submittedName>
        <fullName evidence="1">Putative secreted protein</fullName>
    </submittedName>
</protein>
<accession>A0A023FBN8</accession>
<dbReference type="AlphaFoldDB" id="A0A023FBN8"/>
<name>A0A023FBN8_AMBCJ</name>